<dbReference type="EMBL" id="JACHXO010000009">
    <property type="protein sequence ID" value="MBB3196823.1"/>
    <property type="molecule type" value="Genomic_DNA"/>
</dbReference>
<name>A0ABR6GXJ5_9BURK</name>
<sequence>MEGAQPKGMGGRGRLPPEASCSRSLTLGLTLRCPWFGVIAWTRFGPRASRLRIQARIGPSIQVNPS</sequence>
<evidence type="ECO:0000313" key="2">
    <source>
        <dbReference type="EMBL" id="MBB3196823.1"/>
    </source>
</evidence>
<comment type="caution">
    <text evidence="2">The sequence shown here is derived from an EMBL/GenBank/DDBJ whole genome shotgun (WGS) entry which is preliminary data.</text>
</comment>
<organism evidence="2 3">
    <name type="scientific">Roseateles terrae</name>
    <dbReference type="NCBI Taxonomy" id="431060"/>
    <lineage>
        <taxon>Bacteria</taxon>
        <taxon>Pseudomonadati</taxon>
        <taxon>Pseudomonadota</taxon>
        <taxon>Betaproteobacteria</taxon>
        <taxon>Burkholderiales</taxon>
        <taxon>Sphaerotilaceae</taxon>
        <taxon>Roseateles</taxon>
    </lineage>
</organism>
<dbReference type="Proteomes" id="UP000574369">
    <property type="component" value="Unassembled WGS sequence"/>
</dbReference>
<evidence type="ECO:0000256" key="1">
    <source>
        <dbReference type="SAM" id="MobiDB-lite"/>
    </source>
</evidence>
<reference evidence="2 3" key="1">
    <citation type="submission" date="2020-08" db="EMBL/GenBank/DDBJ databases">
        <title>Genomic Encyclopedia of Type Strains, Phase III (KMG-III): the genomes of soil and plant-associated and newly described type strains.</title>
        <authorList>
            <person name="Whitman W."/>
        </authorList>
    </citation>
    <scope>NUCLEOTIDE SEQUENCE [LARGE SCALE GENOMIC DNA]</scope>
    <source>
        <strain evidence="2 3">CECT 7247</strain>
    </source>
</reference>
<keyword evidence="3" id="KW-1185">Reference proteome</keyword>
<proteinExistence type="predicted"/>
<gene>
    <name evidence="2" type="ORF">FHS28_004248</name>
</gene>
<protein>
    <submittedName>
        <fullName evidence="2">Uncharacterized protein</fullName>
    </submittedName>
</protein>
<feature type="region of interest" description="Disordered" evidence="1">
    <location>
        <begin position="1"/>
        <end position="20"/>
    </location>
</feature>
<evidence type="ECO:0000313" key="3">
    <source>
        <dbReference type="Proteomes" id="UP000574369"/>
    </source>
</evidence>
<accession>A0ABR6GXJ5</accession>